<dbReference type="EMBL" id="AMZH03004235">
    <property type="protein sequence ID" value="RRT69773.1"/>
    <property type="molecule type" value="Genomic_DNA"/>
</dbReference>
<accession>A0A427A0P1</accession>
<organism evidence="2 3">
    <name type="scientific">Ensete ventricosum</name>
    <name type="common">Abyssinian banana</name>
    <name type="synonym">Musa ensete</name>
    <dbReference type="NCBI Taxonomy" id="4639"/>
    <lineage>
        <taxon>Eukaryota</taxon>
        <taxon>Viridiplantae</taxon>
        <taxon>Streptophyta</taxon>
        <taxon>Embryophyta</taxon>
        <taxon>Tracheophyta</taxon>
        <taxon>Spermatophyta</taxon>
        <taxon>Magnoliopsida</taxon>
        <taxon>Liliopsida</taxon>
        <taxon>Zingiberales</taxon>
        <taxon>Musaceae</taxon>
        <taxon>Ensete</taxon>
    </lineage>
</organism>
<comment type="caution">
    <text evidence="2">The sequence shown here is derived from an EMBL/GenBank/DDBJ whole genome shotgun (WGS) entry which is preliminary data.</text>
</comment>
<dbReference type="AlphaFoldDB" id="A0A427A0P1"/>
<evidence type="ECO:0000313" key="3">
    <source>
        <dbReference type="Proteomes" id="UP000287651"/>
    </source>
</evidence>
<feature type="compositionally biased region" description="Pro residues" evidence="1">
    <location>
        <begin position="47"/>
        <end position="60"/>
    </location>
</feature>
<sequence length="223" mass="24702">MYLITSIIREGISSSRAEGNHWFDLGLGFDGGGYVQCPPRDKARKIPPVPDAVPPEPPPSSCISKQRHQIPTQVQRHDLLRGPNQLAADEHGRHRRLAPQQLGEGVLHLRPARVLVELMDGSADTELMEQALHAVAEAAVAPAEDHHRPCGYHVSHDDAKNKSLFDDETGHSRMADLLIHSKKCSTHPNASLHFPHLISFTVWFAATGKCFDAETWCSTDHCR</sequence>
<feature type="region of interest" description="Disordered" evidence="1">
    <location>
        <begin position="45"/>
        <end position="67"/>
    </location>
</feature>
<protein>
    <submittedName>
        <fullName evidence="2">Uncharacterized protein</fullName>
    </submittedName>
</protein>
<name>A0A427A0P1_ENSVE</name>
<evidence type="ECO:0000313" key="2">
    <source>
        <dbReference type="EMBL" id="RRT69773.1"/>
    </source>
</evidence>
<proteinExistence type="predicted"/>
<gene>
    <name evidence="2" type="ORF">B296_00029022</name>
</gene>
<dbReference type="Proteomes" id="UP000287651">
    <property type="component" value="Unassembled WGS sequence"/>
</dbReference>
<reference evidence="2 3" key="1">
    <citation type="journal article" date="2014" name="Agronomy (Basel)">
        <title>A Draft Genome Sequence for Ensete ventricosum, the Drought-Tolerant Tree Against Hunger.</title>
        <authorList>
            <person name="Harrison J."/>
            <person name="Moore K.A."/>
            <person name="Paszkiewicz K."/>
            <person name="Jones T."/>
            <person name="Grant M."/>
            <person name="Ambacheew D."/>
            <person name="Muzemil S."/>
            <person name="Studholme D.J."/>
        </authorList>
    </citation>
    <scope>NUCLEOTIDE SEQUENCE [LARGE SCALE GENOMIC DNA]</scope>
</reference>
<evidence type="ECO:0000256" key="1">
    <source>
        <dbReference type="SAM" id="MobiDB-lite"/>
    </source>
</evidence>